<keyword evidence="2" id="KW-1185">Reference proteome</keyword>
<accession>A0A939KLN5</accession>
<dbReference type="InterPro" id="IPR027396">
    <property type="entry name" value="DsrEFH-like"/>
</dbReference>
<evidence type="ECO:0000313" key="2">
    <source>
        <dbReference type="Proteomes" id="UP000664073"/>
    </source>
</evidence>
<sequence>MQADLPPRGLALVVVENGYERLHAAFMLAATAAALGQDVIVFGMGAGVAAFSRDWGGVAGFGEGEAQRARAGVAGLAELRDAVVEMGACLMVCDSGMKAARLHPASLLDGVACVGLPSFMDRAAHARQLVF</sequence>
<dbReference type="InterPro" id="IPR003787">
    <property type="entry name" value="Sulphur_relay_DsrE/F-like"/>
</dbReference>
<gene>
    <name evidence="1" type="ORF">J2D77_00500</name>
</gene>
<dbReference type="EMBL" id="JAFVMH010000001">
    <property type="protein sequence ID" value="MBO1323635.1"/>
    <property type="molecule type" value="Genomic_DNA"/>
</dbReference>
<proteinExistence type="predicted"/>
<comment type="caution">
    <text evidence="1">The sequence shown here is derived from an EMBL/GenBank/DDBJ whole genome shotgun (WGS) entry which is preliminary data.</text>
</comment>
<dbReference type="Gene3D" id="3.40.1260.10">
    <property type="entry name" value="DsrEFH-like"/>
    <property type="match status" value="1"/>
</dbReference>
<organism evidence="1 2">
    <name type="scientific">Acetobacter garciniae</name>
    <dbReference type="NCBI Taxonomy" id="2817435"/>
    <lineage>
        <taxon>Bacteria</taxon>
        <taxon>Pseudomonadati</taxon>
        <taxon>Pseudomonadota</taxon>
        <taxon>Alphaproteobacteria</taxon>
        <taxon>Acetobacterales</taxon>
        <taxon>Acetobacteraceae</taxon>
        <taxon>Acetobacter</taxon>
    </lineage>
</organism>
<evidence type="ECO:0000313" key="1">
    <source>
        <dbReference type="EMBL" id="MBO1323635.1"/>
    </source>
</evidence>
<dbReference type="Pfam" id="PF02635">
    <property type="entry name" value="DsrE"/>
    <property type="match status" value="1"/>
</dbReference>
<reference evidence="1" key="1">
    <citation type="submission" date="2021-03" db="EMBL/GenBank/DDBJ databases">
        <title>The complete genome sequence of Acetobacter sp. TBRC 12339.</title>
        <authorList>
            <person name="Charoenyingcharoen P."/>
            <person name="Yukphan P."/>
        </authorList>
    </citation>
    <scope>NUCLEOTIDE SEQUENCE</scope>
    <source>
        <strain evidence="1">TBRC 12339</strain>
    </source>
</reference>
<dbReference type="RefSeq" id="WP_207844052.1">
    <property type="nucleotide sequence ID" value="NZ_JAFVMH010000001.1"/>
</dbReference>
<dbReference type="AlphaFoldDB" id="A0A939KLN5"/>
<name>A0A939KLN5_9PROT</name>
<dbReference type="SUPFAM" id="SSF75169">
    <property type="entry name" value="DsrEFH-like"/>
    <property type="match status" value="1"/>
</dbReference>
<dbReference type="Proteomes" id="UP000664073">
    <property type="component" value="Unassembled WGS sequence"/>
</dbReference>
<protein>
    <submittedName>
        <fullName evidence="1">DsrE family protein</fullName>
    </submittedName>
</protein>